<evidence type="ECO:0000259" key="6">
    <source>
        <dbReference type="PROSITE" id="PS51387"/>
    </source>
</evidence>
<dbReference type="GO" id="GO:0016491">
    <property type="term" value="F:oxidoreductase activity"/>
    <property type="evidence" value="ECO:0007669"/>
    <property type="project" value="UniProtKB-KW"/>
</dbReference>
<evidence type="ECO:0000256" key="5">
    <source>
        <dbReference type="SAM" id="SignalP"/>
    </source>
</evidence>
<dbReference type="GO" id="GO:0071949">
    <property type="term" value="F:FAD binding"/>
    <property type="evidence" value="ECO:0007669"/>
    <property type="project" value="InterPro"/>
</dbReference>
<dbReference type="InterPro" id="IPR016166">
    <property type="entry name" value="FAD-bd_PCMH"/>
</dbReference>
<dbReference type="PROSITE" id="PS51387">
    <property type="entry name" value="FAD_PCMH"/>
    <property type="match status" value="1"/>
</dbReference>
<keyword evidence="2" id="KW-0285">Flavoprotein</keyword>
<feature type="domain" description="FAD-binding PCMH-type" evidence="6">
    <location>
        <begin position="77"/>
        <end position="238"/>
    </location>
</feature>
<dbReference type="Pfam" id="PF01565">
    <property type="entry name" value="FAD_binding_4"/>
    <property type="match status" value="1"/>
</dbReference>
<dbReference type="EMBL" id="PVWQ01000004">
    <property type="protein sequence ID" value="RDW84123.1"/>
    <property type="molecule type" value="Genomic_DNA"/>
</dbReference>
<dbReference type="STRING" id="1810919.A0A3D8SCV3"/>
<dbReference type="RefSeq" id="XP_026605461.1">
    <property type="nucleotide sequence ID" value="XM_026746465.1"/>
</dbReference>
<feature type="signal peptide" evidence="5">
    <location>
        <begin position="1"/>
        <end position="22"/>
    </location>
</feature>
<dbReference type="Proteomes" id="UP000256690">
    <property type="component" value="Unassembled WGS sequence"/>
</dbReference>
<proteinExistence type="inferred from homology"/>
<accession>A0A3D8SCV3</accession>
<dbReference type="GeneID" id="38114819"/>
<name>A0A3D8SCV3_9EURO</name>
<evidence type="ECO:0000256" key="2">
    <source>
        <dbReference type="ARBA" id="ARBA00022630"/>
    </source>
</evidence>
<dbReference type="InterPro" id="IPR016169">
    <property type="entry name" value="FAD-bd_PCMH_sub2"/>
</dbReference>
<dbReference type="InterPro" id="IPR050416">
    <property type="entry name" value="FAD-linked_Oxidoreductase"/>
</dbReference>
<protein>
    <recommendedName>
        <fullName evidence="6">FAD-binding PCMH-type domain-containing protein</fullName>
    </recommendedName>
</protein>
<comment type="caution">
    <text evidence="7">The sequence shown here is derived from an EMBL/GenBank/DDBJ whole genome shotgun (WGS) entry which is preliminary data.</text>
</comment>
<keyword evidence="4" id="KW-0560">Oxidoreductase</keyword>
<dbReference type="SUPFAM" id="SSF56176">
    <property type="entry name" value="FAD-binding/transporter-associated domain-like"/>
    <property type="match status" value="1"/>
</dbReference>
<sequence length="498" mass="54686">MKSFISVPFVVLALGSVQFAFGQHERNASSTTFANTVDLKTGADCACNKLISYSEHTLFPDSANYATQATDYWDVRADLHPACIFLPTSASQVSDAVTIFSKCGAQFAFPGSNNIEGGVLLALNNMKNYTVNNATISVSPGMTWYDVYSALDPYGRIAIGGRLKTIGVPGLALIGGIHYFVNKYGFAMDNVVEYEVVLGNGTIVTASATSHPDLFWALKGGANNFGIVTKFKLRTYEVPHISTTIQEFGEGDVYDFIKAACDLLVNNDASTAAGNVLTITYNATTGTVSPMLLGVQEGISRPPSSFANFTAIPGDIKIHNVTTSKQWAENLDSPKQMFRVMFGHHSMSPDPDVLYSMYETWKDAVNQIADVQGLYPTFVLNLSPTSAATISKTNGVGNTWGLLEEPLLWWQTSTGWDNAEDDLRVEAWTRQLVENLHAENKRNGLAREFIYMGDAGEWQNPFAGFPAENVQRMKEIRERYDPSRTFSRLNWGGFKLGY</sequence>
<reference evidence="7 8" key="1">
    <citation type="journal article" date="2018" name="IMA Fungus">
        <title>IMA Genome-F 9: Draft genome sequence of Annulohypoxylon stygium, Aspergillus mulundensis, Berkeleyomyces basicola (syn. Thielaviopsis basicola), Ceratocystis smalleyi, two Cercospora beticola strains, Coleophoma cylindrospora, Fusarium fracticaudum, Phialophora cf. hyalina, and Morchella septimelata.</title>
        <authorList>
            <person name="Wingfield B.D."/>
            <person name="Bills G.F."/>
            <person name="Dong Y."/>
            <person name="Huang W."/>
            <person name="Nel W.J."/>
            <person name="Swalarsk-Parry B.S."/>
            <person name="Vaghefi N."/>
            <person name="Wilken P.M."/>
            <person name="An Z."/>
            <person name="de Beer Z.W."/>
            <person name="De Vos L."/>
            <person name="Chen L."/>
            <person name="Duong T.A."/>
            <person name="Gao Y."/>
            <person name="Hammerbacher A."/>
            <person name="Kikkert J.R."/>
            <person name="Li Y."/>
            <person name="Li H."/>
            <person name="Li K."/>
            <person name="Li Q."/>
            <person name="Liu X."/>
            <person name="Ma X."/>
            <person name="Naidoo K."/>
            <person name="Pethybridge S.J."/>
            <person name="Sun J."/>
            <person name="Steenkamp E.T."/>
            <person name="van der Nest M.A."/>
            <person name="van Wyk S."/>
            <person name="Wingfield M.J."/>
            <person name="Xiong C."/>
            <person name="Yue Q."/>
            <person name="Zhang X."/>
        </authorList>
    </citation>
    <scope>NUCLEOTIDE SEQUENCE [LARGE SCALE GENOMIC DNA]</scope>
    <source>
        <strain evidence="7 8">DSM 5745</strain>
    </source>
</reference>
<dbReference type="Gene3D" id="3.30.465.10">
    <property type="match status" value="1"/>
</dbReference>
<evidence type="ECO:0000256" key="4">
    <source>
        <dbReference type="ARBA" id="ARBA00023002"/>
    </source>
</evidence>
<dbReference type="InterPro" id="IPR036318">
    <property type="entry name" value="FAD-bd_PCMH-like_sf"/>
</dbReference>
<evidence type="ECO:0000313" key="7">
    <source>
        <dbReference type="EMBL" id="RDW84123.1"/>
    </source>
</evidence>
<evidence type="ECO:0000313" key="8">
    <source>
        <dbReference type="Proteomes" id="UP000256690"/>
    </source>
</evidence>
<evidence type="ECO:0000256" key="1">
    <source>
        <dbReference type="ARBA" id="ARBA00005466"/>
    </source>
</evidence>
<keyword evidence="3" id="KW-0274">FAD</keyword>
<organism evidence="7 8">
    <name type="scientific">Aspergillus mulundensis</name>
    <dbReference type="NCBI Taxonomy" id="1810919"/>
    <lineage>
        <taxon>Eukaryota</taxon>
        <taxon>Fungi</taxon>
        <taxon>Dikarya</taxon>
        <taxon>Ascomycota</taxon>
        <taxon>Pezizomycotina</taxon>
        <taxon>Eurotiomycetes</taxon>
        <taxon>Eurotiomycetidae</taxon>
        <taxon>Eurotiales</taxon>
        <taxon>Aspergillaceae</taxon>
        <taxon>Aspergillus</taxon>
        <taxon>Aspergillus subgen. Nidulantes</taxon>
    </lineage>
</organism>
<evidence type="ECO:0000256" key="3">
    <source>
        <dbReference type="ARBA" id="ARBA00022827"/>
    </source>
</evidence>
<feature type="chain" id="PRO_5017636783" description="FAD-binding PCMH-type domain-containing protein" evidence="5">
    <location>
        <begin position="23"/>
        <end position="498"/>
    </location>
</feature>
<dbReference type="AlphaFoldDB" id="A0A3D8SCV3"/>
<comment type="similarity">
    <text evidence="1">Belongs to the oxygen-dependent FAD-linked oxidoreductase family.</text>
</comment>
<dbReference type="PANTHER" id="PTHR42973:SF53">
    <property type="entry name" value="FAD-BINDING PCMH-TYPE DOMAIN-CONTAINING PROTEIN-RELATED"/>
    <property type="match status" value="1"/>
</dbReference>
<dbReference type="InterPro" id="IPR006094">
    <property type="entry name" value="Oxid_FAD_bind_N"/>
</dbReference>
<dbReference type="PANTHER" id="PTHR42973">
    <property type="entry name" value="BINDING OXIDOREDUCTASE, PUTATIVE (AFU_ORTHOLOGUE AFUA_1G17690)-RELATED"/>
    <property type="match status" value="1"/>
</dbReference>
<gene>
    <name evidence="7" type="ORF">DSM5745_04449</name>
</gene>
<dbReference type="OrthoDB" id="2151789at2759"/>
<keyword evidence="5" id="KW-0732">Signal</keyword>
<keyword evidence="8" id="KW-1185">Reference proteome</keyword>